<evidence type="ECO:0000313" key="2">
    <source>
        <dbReference type="EMBL" id="GIY67858.1"/>
    </source>
</evidence>
<dbReference type="EMBL" id="BPLR01014288">
    <property type="protein sequence ID" value="GIY67858.1"/>
    <property type="molecule type" value="Genomic_DNA"/>
</dbReference>
<gene>
    <name evidence="2" type="ORF">CEXT_627051</name>
</gene>
<feature type="transmembrane region" description="Helical" evidence="1">
    <location>
        <begin position="63"/>
        <end position="80"/>
    </location>
</feature>
<name>A0AAV4VCW9_CAEEX</name>
<organism evidence="2 3">
    <name type="scientific">Caerostris extrusa</name>
    <name type="common">Bark spider</name>
    <name type="synonym">Caerostris bankana</name>
    <dbReference type="NCBI Taxonomy" id="172846"/>
    <lineage>
        <taxon>Eukaryota</taxon>
        <taxon>Metazoa</taxon>
        <taxon>Ecdysozoa</taxon>
        <taxon>Arthropoda</taxon>
        <taxon>Chelicerata</taxon>
        <taxon>Arachnida</taxon>
        <taxon>Araneae</taxon>
        <taxon>Araneomorphae</taxon>
        <taxon>Entelegynae</taxon>
        <taxon>Araneoidea</taxon>
        <taxon>Araneidae</taxon>
        <taxon>Caerostris</taxon>
    </lineage>
</organism>
<keyword evidence="1" id="KW-0812">Transmembrane</keyword>
<evidence type="ECO:0000313" key="3">
    <source>
        <dbReference type="Proteomes" id="UP001054945"/>
    </source>
</evidence>
<reference evidence="2 3" key="1">
    <citation type="submission" date="2021-06" db="EMBL/GenBank/DDBJ databases">
        <title>Caerostris extrusa draft genome.</title>
        <authorList>
            <person name="Kono N."/>
            <person name="Arakawa K."/>
        </authorList>
    </citation>
    <scope>NUCLEOTIDE SEQUENCE [LARGE SCALE GENOMIC DNA]</scope>
</reference>
<dbReference type="Proteomes" id="UP001054945">
    <property type="component" value="Unassembled WGS sequence"/>
</dbReference>
<feature type="transmembrane region" description="Helical" evidence="1">
    <location>
        <begin position="6"/>
        <end position="21"/>
    </location>
</feature>
<protein>
    <submittedName>
        <fullName evidence="2">Uncharacterized protein</fullName>
    </submittedName>
</protein>
<keyword evidence="1" id="KW-1133">Transmembrane helix</keyword>
<dbReference type="AlphaFoldDB" id="A0AAV4VCW9"/>
<sequence>MYFSREYFYILYTFVLLVIVIKDSRFLWHLLPCDISIFVVIGISGEESDMPAPKSDMDPIYQFYFAVISFLSAIADYVYYRLFGTPPE</sequence>
<accession>A0AAV4VCW9</accession>
<proteinExistence type="predicted"/>
<keyword evidence="1" id="KW-0472">Membrane</keyword>
<keyword evidence="3" id="KW-1185">Reference proteome</keyword>
<evidence type="ECO:0000256" key="1">
    <source>
        <dbReference type="SAM" id="Phobius"/>
    </source>
</evidence>
<comment type="caution">
    <text evidence="2">The sequence shown here is derived from an EMBL/GenBank/DDBJ whole genome shotgun (WGS) entry which is preliminary data.</text>
</comment>